<dbReference type="GeneID" id="87908256"/>
<feature type="region of interest" description="Disordered" evidence="1">
    <location>
        <begin position="235"/>
        <end position="321"/>
    </location>
</feature>
<accession>A0ABR0GHH8</accession>
<evidence type="ECO:0000256" key="1">
    <source>
        <dbReference type="SAM" id="MobiDB-lite"/>
    </source>
</evidence>
<evidence type="ECO:0000313" key="2">
    <source>
        <dbReference type="EMBL" id="KAK4655206.1"/>
    </source>
</evidence>
<protein>
    <recommendedName>
        <fullName evidence="4">Allergen</fullName>
    </recommendedName>
</protein>
<dbReference type="PANTHER" id="PTHR38703:SF1">
    <property type="entry name" value="ALLERGEN"/>
    <property type="match status" value="1"/>
</dbReference>
<proteinExistence type="predicted"/>
<dbReference type="RefSeq" id="XP_062744181.1">
    <property type="nucleotide sequence ID" value="XM_062888349.1"/>
</dbReference>
<name>A0ABR0GHH8_9PEZI</name>
<dbReference type="Proteomes" id="UP001323405">
    <property type="component" value="Unassembled WGS sequence"/>
</dbReference>
<keyword evidence="3" id="KW-1185">Reference proteome</keyword>
<evidence type="ECO:0008006" key="4">
    <source>
        <dbReference type="Google" id="ProtNLM"/>
    </source>
</evidence>
<sequence>MIRLLQPINFPTPIYPQLSFRNKQLTNMDRAKQAVDEFVSKAGHHDTTVEERVAPAVKKETVRPTQHEEINTAIDKEVHQDHYHRKVQPIHDTEVLPEQHIHNRGKVVNREFDNRDNEATERALRAEAGKIKDERTVTGTTHTQSHAPVVQGEQVHHHVHETVQPVIHKETIQPSVVHTTVPIHEVHHEQAKHHGTTTLPAMSMKEFKQQGGALGGSSERYGAFEGCPKGVHQQGCGHEIGSGPAPNKMTSSTSRSTATTGTSGISSSSSMSSSEENISSTTGTTGLGSSSINTEKAKPSLLDRLNPMKDADGDGKRGFMR</sequence>
<gene>
    <name evidence="2" type="ORF">QC762_300360</name>
</gene>
<dbReference type="PANTHER" id="PTHR38703">
    <property type="entry name" value="CHROMOSOME 8, WHOLE GENOME SHOTGUN SEQUENCE"/>
    <property type="match status" value="1"/>
</dbReference>
<comment type="caution">
    <text evidence="2">The sequence shown here is derived from an EMBL/GenBank/DDBJ whole genome shotgun (WGS) entry which is preliminary data.</text>
</comment>
<evidence type="ECO:0000313" key="3">
    <source>
        <dbReference type="Proteomes" id="UP001323405"/>
    </source>
</evidence>
<dbReference type="EMBL" id="JAFFHA010000005">
    <property type="protein sequence ID" value="KAK4655206.1"/>
    <property type="molecule type" value="Genomic_DNA"/>
</dbReference>
<reference evidence="2 3" key="1">
    <citation type="journal article" date="2023" name="bioRxiv">
        <title>High-quality genome assemblies of four members of thePodospora anserinaspecies complex.</title>
        <authorList>
            <person name="Ament-Velasquez S.L."/>
            <person name="Vogan A.A."/>
            <person name="Wallerman O."/>
            <person name="Hartmann F."/>
            <person name="Gautier V."/>
            <person name="Silar P."/>
            <person name="Giraud T."/>
            <person name="Johannesson H."/>
        </authorList>
    </citation>
    <scope>NUCLEOTIDE SEQUENCE [LARGE SCALE GENOMIC DNA]</scope>
    <source>
        <strain evidence="2 3">CBS 415.72m</strain>
    </source>
</reference>
<feature type="compositionally biased region" description="Basic and acidic residues" evidence="1">
    <location>
        <begin position="306"/>
        <end position="321"/>
    </location>
</feature>
<organism evidence="2 3">
    <name type="scientific">Podospora pseudocomata</name>
    <dbReference type="NCBI Taxonomy" id="2093779"/>
    <lineage>
        <taxon>Eukaryota</taxon>
        <taxon>Fungi</taxon>
        <taxon>Dikarya</taxon>
        <taxon>Ascomycota</taxon>
        <taxon>Pezizomycotina</taxon>
        <taxon>Sordariomycetes</taxon>
        <taxon>Sordariomycetidae</taxon>
        <taxon>Sordariales</taxon>
        <taxon>Podosporaceae</taxon>
        <taxon>Podospora</taxon>
    </lineage>
</organism>
<feature type="compositionally biased region" description="Low complexity" evidence="1">
    <location>
        <begin position="250"/>
        <end position="294"/>
    </location>
</feature>